<organism evidence="3 4">
    <name type="scientific">Sphingobacterium olei</name>
    <dbReference type="NCBI Taxonomy" id="2571155"/>
    <lineage>
        <taxon>Bacteria</taxon>
        <taxon>Pseudomonadati</taxon>
        <taxon>Bacteroidota</taxon>
        <taxon>Sphingobacteriia</taxon>
        <taxon>Sphingobacteriales</taxon>
        <taxon>Sphingobacteriaceae</taxon>
        <taxon>Sphingobacterium</taxon>
    </lineage>
</organism>
<dbReference type="AlphaFoldDB" id="A0A4U0P3P6"/>
<protein>
    <submittedName>
        <fullName evidence="3">Uncharacterized protein</fullName>
    </submittedName>
</protein>
<feature type="compositionally biased region" description="Polar residues" evidence="1">
    <location>
        <begin position="60"/>
        <end position="75"/>
    </location>
</feature>
<dbReference type="EMBL" id="SUME01000002">
    <property type="protein sequence ID" value="TJZ61780.1"/>
    <property type="molecule type" value="Genomic_DNA"/>
</dbReference>
<feature type="region of interest" description="Disordered" evidence="1">
    <location>
        <begin position="60"/>
        <end position="80"/>
    </location>
</feature>
<sequence>MITLKSKGLFASLALSVLFMVGSVATAHANEPDKEKEKKNQPKVEAKTLAPQWFVYSASSHPTNASDAKNQNNYTPVGDPSDLCDGATNLCAILAEPDLSNPSNPRPLITGQQIETEIDNYFSPSSPHDEEMIVQKN</sequence>
<evidence type="ECO:0000256" key="1">
    <source>
        <dbReference type="SAM" id="MobiDB-lite"/>
    </source>
</evidence>
<evidence type="ECO:0000313" key="3">
    <source>
        <dbReference type="EMBL" id="TJZ61780.1"/>
    </source>
</evidence>
<dbReference type="OrthoDB" id="766855at2"/>
<feature type="signal peptide" evidence="2">
    <location>
        <begin position="1"/>
        <end position="29"/>
    </location>
</feature>
<keyword evidence="4" id="KW-1185">Reference proteome</keyword>
<dbReference type="Proteomes" id="UP000306808">
    <property type="component" value="Unassembled WGS sequence"/>
</dbReference>
<dbReference type="RefSeq" id="WP_136900137.1">
    <property type="nucleotide sequence ID" value="NZ_SUME01000002.1"/>
</dbReference>
<accession>A0A4U0P3P6</accession>
<name>A0A4U0P3P6_9SPHI</name>
<keyword evidence="2" id="KW-0732">Signal</keyword>
<comment type="caution">
    <text evidence="3">The sequence shown here is derived from an EMBL/GenBank/DDBJ whole genome shotgun (WGS) entry which is preliminary data.</text>
</comment>
<feature type="chain" id="PRO_5020842557" evidence="2">
    <location>
        <begin position="30"/>
        <end position="137"/>
    </location>
</feature>
<evidence type="ECO:0000256" key="2">
    <source>
        <dbReference type="SAM" id="SignalP"/>
    </source>
</evidence>
<proteinExistence type="predicted"/>
<evidence type="ECO:0000313" key="4">
    <source>
        <dbReference type="Proteomes" id="UP000306808"/>
    </source>
</evidence>
<gene>
    <name evidence="3" type="ORF">FAZ15_04490</name>
</gene>
<reference evidence="3 4" key="1">
    <citation type="submission" date="2019-04" db="EMBL/GenBank/DDBJ databases">
        <title>Sphingobacterium olei sp. nov., isolated from oil-contaminated soil.</title>
        <authorList>
            <person name="Liu B."/>
        </authorList>
    </citation>
    <scope>NUCLEOTIDE SEQUENCE [LARGE SCALE GENOMIC DNA]</scope>
    <source>
        <strain evidence="3 4">HAL-9</strain>
    </source>
</reference>